<accession>A0A398B7S1</accession>
<name>A0A398B7S1_9BACI</name>
<protein>
    <submittedName>
        <fullName evidence="1">Uncharacterized protein</fullName>
    </submittedName>
</protein>
<dbReference type="EMBL" id="QWVT01000015">
    <property type="protein sequence ID" value="RID85534.1"/>
    <property type="molecule type" value="Genomic_DNA"/>
</dbReference>
<dbReference type="Proteomes" id="UP000265816">
    <property type="component" value="Unassembled WGS sequence"/>
</dbReference>
<organism evidence="1 2">
    <name type="scientific">Mesobacillus zeae</name>
    <dbReference type="NCBI Taxonomy" id="1917180"/>
    <lineage>
        <taxon>Bacteria</taxon>
        <taxon>Bacillati</taxon>
        <taxon>Bacillota</taxon>
        <taxon>Bacilli</taxon>
        <taxon>Bacillales</taxon>
        <taxon>Bacillaceae</taxon>
        <taxon>Mesobacillus</taxon>
    </lineage>
</organism>
<keyword evidence="2" id="KW-1185">Reference proteome</keyword>
<gene>
    <name evidence="1" type="ORF">D1970_08140</name>
</gene>
<reference evidence="1 2" key="1">
    <citation type="submission" date="2018-08" db="EMBL/GenBank/DDBJ databases">
        <title>Bacillus jemisoniae sp. nov., Bacillus chryseoplanitiae sp. nov., Bacillus resnikiae sp. nov., and Bacillus frankliniae sp. nov., isolated from Viking spacecraft and associated surfaces.</title>
        <authorList>
            <person name="Seuylemezian A."/>
            <person name="Vaishampayan P."/>
        </authorList>
    </citation>
    <scope>NUCLEOTIDE SEQUENCE [LARGE SCALE GENOMIC DNA]</scope>
    <source>
        <strain evidence="1 2">JJ-247</strain>
    </source>
</reference>
<dbReference type="AlphaFoldDB" id="A0A398B7S1"/>
<proteinExistence type="predicted"/>
<comment type="caution">
    <text evidence="1">The sequence shown here is derived from an EMBL/GenBank/DDBJ whole genome shotgun (WGS) entry which is preliminary data.</text>
</comment>
<evidence type="ECO:0000313" key="2">
    <source>
        <dbReference type="Proteomes" id="UP000265816"/>
    </source>
</evidence>
<sequence length="88" mass="10070">MDMLHQFKFCITAIKNTSPDINEKTVSINTVWNHPSGQKISGLVRVRSNDFGIFPVAEDIARFVPQPSLRKALSAQIIKYIRPQKRFL</sequence>
<evidence type="ECO:0000313" key="1">
    <source>
        <dbReference type="EMBL" id="RID85534.1"/>
    </source>
</evidence>